<reference evidence="2" key="1">
    <citation type="submission" date="2022-10" db="EMBL/GenBank/DDBJ databases">
        <title>The complete genomes of actinobacterial strains from the NBC collection.</title>
        <authorList>
            <person name="Joergensen T.S."/>
            <person name="Alvarez Arevalo M."/>
            <person name="Sterndorff E.B."/>
            <person name="Faurdal D."/>
            <person name="Vuksanovic O."/>
            <person name="Mourched A.-S."/>
            <person name="Charusanti P."/>
            <person name="Shaw S."/>
            <person name="Blin K."/>
            <person name="Weber T."/>
        </authorList>
    </citation>
    <scope>NUCLEOTIDE SEQUENCE</scope>
    <source>
        <strain evidence="2">NBC_00686</strain>
    </source>
</reference>
<dbReference type="Pfam" id="PF13560">
    <property type="entry name" value="HTH_31"/>
    <property type="match status" value="1"/>
</dbReference>
<evidence type="ECO:0000313" key="3">
    <source>
        <dbReference type="Proteomes" id="UP001432168"/>
    </source>
</evidence>
<dbReference type="PROSITE" id="PS50943">
    <property type="entry name" value="HTH_CROC1"/>
    <property type="match status" value="1"/>
</dbReference>
<dbReference type="Pfam" id="PF17765">
    <property type="entry name" value="MLTR_LBD"/>
    <property type="match status" value="1"/>
</dbReference>
<organism evidence="2 3">
    <name type="scientific">Streptomyces pseudovenezuelae</name>
    <dbReference type="NCBI Taxonomy" id="67350"/>
    <lineage>
        <taxon>Bacteria</taxon>
        <taxon>Bacillati</taxon>
        <taxon>Actinomycetota</taxon>
        <taxon>Actinomycetes</taxon>
        <taxon>Kitasatosporales</taxon>
        <taxon>Streptomycetaceae</taxon>
        <taxon>Streptomyces</taxon>
        <taxon>Streptomyces aurantiacus group</taxon>
    </lineage>
</organism>
<dbReference type="CDD" id="cd00093">
    <property type="entry name" value="HTH_XRE"/>
    <property type="match status" value="1"/>
</dbReference>
<name>A0ABZ1XAM1_9ACTN</name>
<dbReference type="Gene3D" id="1.10.260.40">
    <property type="entry name" value="lambda repressor-like DNA-binding domains"/>
    <property type="match status" value="1"/>
</dbReference>
<protein>
    <submittedName>
        <fullName evidence="2">Helix-turn-helix transcriptional regulator</fullName>
    </submittedName>
</protein>
<dbReference type="EMBL" id="CP109011">
    <property type="protein sequence ID" value="WUT48480.1"/>
    <property type="molecule type" value="Genomic_DNA"/>
</dbReference>
<sequence length="295" mass="32336">MDNRAEISAFLKSRRDKITPEQAGLPVYGQRRVAGLRRNEVATLAGVSVEYYTRLERGNLSGVSDSVLEALAEALRLDDTERTHLYDLARAANTTPARARRRTARPAVRPSVQRIVDGMPGMPAFVKNHRFDMLVANPLGRALFSEMYADPVCGANTLRFAFLSPAARQFFVDWERIARGAVGALRVEVGKNPYDRELSNLIGELSTRSDAFRVMWGAHDVHVFHDGTKRFRHPVVGELELDFESMNLPDGSGLTVALYNAAPGSAAADALNLLASWSATAEGADVRAAEADPEN</sequence>
<gene>
    <name evidence="2" type="ORF">OG929_41915</name>
</gene>
<dbReference type="RefSeq" id="WP_329271674.1">
    <property type="nucleotide sequence ID" value="NZ_CP109011.1"/>
</dbReference>
<evidence type="ECO:0000313" key="2">
    <source>
        <dbReference type="EMBL" id="WUT48480.1"/>
    </source>
</evidence>
<dbReference type="SMART" id="SM00530">
    <property type="entry name" value="HTH_XRE"/>
    <property type="match status" value="1"/>
</dbReference>
<dbReference type="PANTHER" id="PTHR35010:SF2">
    <property type="entry name" value="BLL4672 PROTEIN"/>
    <property type="match status" value="1"/>
</dbReference>
<dbReference type="InterPro" id="IPR001387">
    <property type="entry name" value="Cro/C1-type_HTH"/>
</dbReference>
<dbReference type="Proteomes" id="UP001432168">
    <property type="component" value="Chromosome"/>
</dbReference>
<proteinExistence type="predicted"/>
<keyword evidence="3" id="KW-1185">Reference proteome</keyword>
<dbReference type="SUPFAM" id="SSF47413">
    <property type="entry name" value="lambda repressor-like DNA-binding domains"/>
    <property type="match status" value="1"/>
</dbReference>
<dbReference type="InterPro" id="IPR041413">
    <property type="entry name" value="MLTR_LBD"/>
</dbReference>
<dbReference type="PANTHER" id="PTHR35010">
    <property type="entry name" value="BLL4672 PROTEIN-RELATED"/>
    <property type="match status" value="1"/>
</dbReference>
<evidence type="ECO:0000259" key="1">
    <source>
        <dbReference type="PROSITE" id="PS50943"/>
    </source>
</evidence>
<dbReference type="InterPro" id="IPR010982">
    <property type="entry name" value="Lambda_DNA-bd_dom_sf"/>
</dbReference>
<feature type="domain" description="HTH cro/C1-type" evidence="1">
    <location>
        <begin position="31"/>
        <end position="82"/>
    </location>
</feature>
<dbReference type="Gene3D" id="3.30.450.180">
    <property type="match status" value="1"/>
</dbReference>
<accession>A0ABZ1XAM1</accession>